<feature type="domain" description="CHAT" evidence="3">
    <location>
        <begin position="534"/>
        <end position="806"/>
    </location>
</feature>
<dbReference type="Gene3D" id="1.25.40.10">
    <property type="entry name" value="Tetratricopeptide repeat domain"/>
    <property type="match status" value="2"/>
</dbReference>
<dbReference type="SMART" id="SM00028">
    <property type="entry name" value="TPR"/>
    <property type="match status" value="7"/>
</dbReference>
<proteinExistence type="predicted"/>
<protein>
    <recommendedName>
        <fullName evidence="3">CHAT domain-containing protein</fullName>
    </recommendedName>
</protein>
<dbReference type="Pfam" id="PF12770">
    <property type="entry name" value="CHAT"/>
    <property type="match status" value="1"/>
</dbReference>
<evidence type="ECO:0000256" key="1">
    <source>
        <dbReference type="PROSITE-ProRule" id="PRU00339"/>
    </source>
</evidence>
<dbReference type="InterPro" id="IPR024983">
    <property type="entry name" value="CHAT_dom"/>
</dbReference>
<feature type="compositionally biased region" description="Basic and acidic residues" evidence="2">
    <location>
        <begin position="520"/>
        <end position="529"/>
    </location>
</feature>
<keyword evidence="5" id="KW-1185">Reference proteome</keyword>
<dbReference type="PANTHER" id="PTHR10098:SF108">
    <property type="entry name" value="TETRATRICOPEPTIDE REPEAT PROTEIN 28"/>
    <property type="match status" value="1"/>
</dbReference>
<sequence length="811" mass="92351">MNDSTMTRSYFSSSHCAELLDKYHAVATPSDTCKDKENESSHFLSLGWASYVLGNNEMSVAFFEKAAELGKDRKDKEMECRAYTNLAVVFEAVGQVKKSRDYSSKALDLVKTDEVIDLKQRQVLLNKQGTLYHNIRNFDGAIRSQEESLKISKELCDKQGEATSYYNLGTVYCTIGDYKRSIEMHIECFKRRKEIGDHFGLGISCMQLAYVHYMHCDYLGSISYQEKALRIGKELGLAEMELTSYSNLGCLHQALAESKKAIEFYEKSLQCSSQTAGERTSAAFRHLSRVYHSLGDHSRAVSFQERSLKIDGDKNEFICSASNNPVQEEIFEVTEVMEGDENHCFLIKRKGCSYTSQLNVTKSVEDSSDQSIEIHERLRQSHDDESKISLDNQCVPLYKTPASQFILFREPNKALFVLERGRAQALNDLISRTYAPNTVSRRIQSDTLRSLIQEQKCCFLFMTFLTKNLFLWFFDKEGKLTMRQYCDTDPRVKSTKDLLETQSREILETMKTDEDYDNPNEEKDRERRTKRDSCLQRLYKAIIARVAGLIKHHEEMVIVPEGQMWLVPFSCLKDKDGCYLSEKVRIRLSPSLTTLKLIQDSPADYHSQSGELIVGVPQVGLPTFRPLKLAKKEAEMIASLFGVPCLVGEQATKEEVLLRIGEVRLVHIATHGSEERGEPALTLRPSHSQEPVMLEDFVLTVEEIARLKIRAKLVVLSLCYGGRGKLMTLEGVVGTARAFLGSGARAVLVSLWQVRDEAAYMFMYIFYHHLVRDKMSASKALQCAQQMMRTDFPDEQDWAPFTLIGDDVTLD</sequence>
<accession>A0ABN8R0W5</accession>
<comment type="caution">
    <text evidence="4">The sequence shown here is derived from an EMBL/GenBank/DDBJ whole genome shotgun (WGS) entry which is preliminary data.</text>
</comment>
<dbReference type="PROSITE" id="PS50005">
    <property type="entry name" value="TPR"/>
    <property type="match status" value="2"/>
</dbReference>
<dbReference type="Pfam" id="PF13181">
    <property type="entry name" value="TPR_8"/>
    <property type="match status" value="1"/>
</dbReference>
<evidence type="ECO:0000259" key="3">
    <source>
        <dbReference type="Pfam" id="PF12770"/>
    </source>
</evidence>
<reference evidence="4 5" key="1">
    <citation type="submission" date="2022-05" db="EMBL/GenBank/DDBJ databases">
        <authorList>
            <consortium name="Genoscope - CEA"/>
            <person name="William W."/>
        </authorList>
    </citation>
    <scope>NUCLEOTIDE SEQUENCE [LARGE SCALE GENOMIC DNA]</scope>
</reference>
<organism evidence="4 5">
    <name type="scientific">Porites evermanni</name>
    <dbReference type="NCBI Taxonomy" id="104178"/>
    <lineage>
        <taxon>Eukaryota</taxon>
        <taxon>Metazoa</taxon>
        <taxon>Cnidaria</taxon>
        <taxon>Anthozoa</taxon>
        <taxon>Hexacorallia</taxon>
        <taxon>Scleractinia</taxon>
        <taxon>Fungiina</taxon>
        <taxon>Poritidae</taxon>
        <taxon>Porites</taxon>
    </lineage>
</organism>
<dbReference type="EMBL" id="CALNXI010001512">
    <property type="protein sequence ID" value="CAH3171050.1"/>
    <property type="molecule type" value="Genomic_DNA"/>
</dbReference>
<dbReference type="Proteomes" id="UP001159427">
    <property type="component" value="Unassembled WGS sequence"/>
</dbReference>
<evidence type="ECO:0000256" key="2">
    <source>
        <dbReference type="SAM" id="MobiDB-lite"/>
    </source>
</evidence>
<evidence type="ECO:0000313" key="4">
    <source>
        <dbReference type="EMBL" id="CAH3171050.1"/>
    </source>
</evidence>
<keyword evidence="1" id="KW-0802">TPR repeat</keyword>
<dbReference type="InterPro" id="IPR019734">
    <property type="entry name" value="TPR_rpt"/>
</dbReference>
<gene>
    <name evidence="4" type="ORF">PEVE_00007694</name>
</gene>
<dbReference type="SUPFAM" id="SSF48452">
    <property type="entry name" value="TPR-like"/>
    <property type="match status" value="2"/>
</dbReference>
<dbReference type="PANTHER" id="PTHR10098">
    <property type="entry name" value="RAPSYN-RELATED"/>
    <property type="match status" value="1"/>
</dbReference>
<dbReference type="InterPro" id="IPR011990">
    <property type="entry name" value="TPR-like_helical_dom_sf"/>
</dbReference>
<feature type="repeat" description="TPR" evidence="1">
    <location>
        <begin position="281"/>
        <end position="314"/>
    </location>
</feature>
<feature type="region of interest" description="Disordered" evidence="2">
    <location>
        <begin position="509"/>
        <end position="529"/>
    </location>
</feature>
<evidence type="ECO:0000313" key="5">
    <source>
        <dbReference type="Proteomes" id="UP001159427"/>
    </source>
</evidence>
<name>A0ABN8R0W5_9CNID</name>
<dbReference type="Pfam" id="PF13424">
    <property type="entry name" value="TPR_12"/>
    <property type="match status" value="2"/>
</dbReference>
<feature type="repeat" description="TPR" evidence="1">
    <location>
        <begin position="242"/>
        <end position="275"/>
    </location>
</feature>